<dbReference type="InterPro" id="IPR011059">
    <property type="entry name" value="Metal-dep_hydrolase_composite"/>
</dbReference>
<accession>A0AAU9ET53</accession>
<dbReference type="EMBL" id="AP028679">
    <property type="protein sequence ID" value="BEQ16946.1"/>
    <property type="molecule type" value="Genomic_DNA"/>
</dbReference>
<dbReference type="InterPro" id="IPR006680">
    <property type="entry name" value="Amidohydro-rel"/>
</dbReference>
<dbReference type="Gene3D" id="3.20.20.140">
    <property type="entry name" value="Metal-dependent hydrolases"/>
    <property type="match status" value="1"/>
</dbReference>
<dbReference type="Gene3D" id="2.30.40.10">
    <property type="entry name" value="Urease, subunit C, domain 1"/>
    <property type="match status" value="1"/>
</dbReference>
<feature type="domain" description="Amidohydrolase-related" evidence="1">
    <location>
        <begin position="54"/>
        <end position="349"/>
    </location>
</feature>
<dbReference type="Proteomes" id="UP001366166">
    <property type="component" value="Chromosome"/>
</dbReference>
<dbReference type="AlphaFoldDB" id="A0AAU9ET53"/>
<protein>
    <submittedName>
        <fullName evidence="2">Metallo-dependent hydrolase</fullName>
    </submittedName>
</protein>
<dbReference type="Pfam" id="PF01979">
    <property type="entry name" value="Amidohydro_1"/>
    <property type="match status" value="1"/>
</dbReference>
<dbReference type="RefSeq" id="WP_338603512.1">
    <property type="nucleotide sequence ID" value="NZ_AP028679.1"/>
</dbReference>
<organism evidence="2 3">
    <name type="scientific">Desulfoferula mesophila</name>
    <dbReference type="NCBI Taxonomy" id="3058419"/>
    <lineage>
        <taxon>Bacteria</taxon>
        <taxon>Pseudomonadati</taxon>
        <taxon>Thermodesulfobacteriota</taxon>
        <taxon>Desulfarculia</taxon>
        <taxon>Desulfarculales</taxon>
        <taxon>Desulfarculaceae</taxon>
        <taxon>Desulfoferula</taxon>
    </lineage>
</organism>
<reference evidence="3" key="1">
    <citation type="journal article" date="2023" name="Arch. Microbiol.">
        <title>Desulfoferula mesophilus gen. nov. sp. nov., a mesophilic sulfate-reducing bacterium isolated from a brackish lake sediment.</title>
        <authorList>
            <person name="Watanabe T."/>
            <person name="Yabe T."/>
            <person name="Tsuji J.M."/>
            <person name="Fukui M."/>
        </authorList>
    </citation>
    <scope>NUCLEOTIDE SEQUENCE [LARGE SCALE GENOMIC DNA]</scope>
    <source>
        <strain evidence="3">12FAK</strain>
    </source>
</reference>
<dbReference type="KEGG" id="dmp:FAK_40120"/>
<dbReference type="GO" id="GO:0016810">
    <property type="term" value="F:hydrolase activity, acting on carbon-nitrogen (but not peptide) bonds"/>
    <property type="evidence" value="ECO:0007669"/>
    <property type="project" value="InterPro"/>
</dbReference>
<evidence type="ECO:0000259" key="1">
    <source>
        <dbReference type="Pfam" id="PF01979"/>
    </source>
</evidence>
<dbReference type="PANTHER" id="PTHR42717:SF1">
    <property type="entry name" value="IMIDAZOLONEPROPIONASE AND RELATED AMIDOHYDROLASES"/>
    <property type="match status" value="1"/>
</dbReference>
<proteinExistence type="predicted"/>
<name>A0AAU9ET53_9BACT</name>
<evidence type="ECO:0000313" key="2">
    <source>
        <dbReference type="EMBL" id="BEQ16946.1"/>
    </source>
</evidence>
<dbReference type="SUPFAM" id="SSF51556">
    <property type="entry name" value="Metallo-dependent hydrolases"/>
    <property type="match status" value="1"/>
</dbReference>
<evidence type="ECO:0000313" key="3">
    <source>
        <dbReference type="Proteomes" id="UP001366166"/>
    </source>
</evidence>
<dbReference type="PANTHER" id="PTHR42717">
    <property type="entry name" value="DIHYDROOROTASE-RELATED"/>
    <property type="match status" value="1"/>
</dbReference>
<gene>
    <name evidence="2" type="ORF">FAK_40120</name>
</gene>
<dbReference type="GO" id="GO:0019213">
    <property type="term" value="F:deacetylase activity"/>
    <property type="evidence" value="ECO:0007669"/>
    <property type="project" value="InterPro"/>
</dbReference>
<keyword evidence="2" id="KW-0378">Hydrolase</keyword>
<dbReference type="InterPro" id="IPR032466">
    <property type="entry name" value="Metal_Hydrolase"/>
</dbReference>
<dbReference type="InterPro" id="IPR020043">
    <property type="entry name" value="Deacetylase_Atu3266-like"/>
</dbReference>
<dbReference type="SUPFAM" id="SSF51338">
    <property type="entry name" value="Composite domain of metallo-dependent hydrolases"/>
    <property type="match status" value="1"/>
</dbReference>
<sequence length="388" mass="41908">MVEDLLLKNAMLIDPSMGIKGQRDIVITNGHIKTVATEISTGTAQRVIDVEGKIVTSGLIDLHTHVADGLIPIGCSPDECGVYSGVTTVCDGGSLGWANFRGLPRYITPAVKTEVLSFLNLASTGLAVMPEIWDRRNLDLASTLDTIQEFPETIKGLKVRAIGAFVRNLGLEGFSLVKGLSRKAGLPLMVHLGTEPEEEVGETELAEFTKGMLGMLEAGDILTHVFTWKRGGVIDQDGVMLHEAEEARRRGVIFDVANAKTNFSFSIARKAIGRGFRPSCISTDLTGVNLQSVHSLPVSMSKFMAAGLTLEEVVAMTTCNPAQVIKESHRKGCLRAGYPADLTILELKQGEFNFSDGIQGRSFTGDYLLVPRLTIKKGVLIKANPQFP</sequence>
<keyword evidence="3" id="KW-1185">Reference proteome</keyword>